<feature type="compositionally biased region" description="Basic and acidic residues" evidence="1">
    <location>
        <begin position="46"/>
        <end position="56"/>
    </location>
</feature>
<feature type="compositionally biased region" description="Basic residues" evidence="1">
    <location>
        <begin position="1"/>
        <end position="11"/>
    </location>
</feature>
<evidence type="ECO:0000313" key="2">
    <source>
        <dbReference type="EMBL" id="CAD5206859.1"/>
    </source>
</evidence>
<protein>
    <submittedName>
        <fullName evidence="2">Uncharacterized protein</fullName>
    </submittedName>
</protein>
<accession>A0A811JUS8</accession>
<name>A0A811JUS8_9BILA</name>
<dbReference type="AlphaFoldDB" id="A0A811JUS8"/>
<comment type="caution">
    <text evidence="2">The sequence shown here is derived from an EMBL/GenBank/DDBJ whole genome shotgun (WGS) entry which is preliminary data.</text>
</comment>
<evidence type="ECO:0000313" key="3">
    <source>
        <dbReference type="Proteomes" id="UP000614601"/>
    </source>
</evidence>
<organism evidence="2 3">
    <name type="scientific">Bursaphelenchus okinawaensis</name>
    <dbReference type="NCBI Taxonomy" id="465554"/>
    <lineage>
        <taxon>Eukaryota</taxon>
        <taxon>Metazoa</taxon>
        <taxon>Ecdysozoa</taxon>
        <taxon>Nematoda</taxon>
        <taxon>Chromadorea</taxon>
        <taxon>Rhabditida</taxon>
        <taxon>Tylenchina</taxon>
        <taxon>Tylenchomorpha</taxon>
        <taxon>Aphelenchoidea</taxon>
        <taxon>Aphelenchoididae</taxon>
        <taxon>Bursaphelenchus</taxon>
    </lineage>
</organism>
<dbReference type="Proteomes" id="UP000614601">
    <property type="component" value="Unassembled WGS sequence"/>
</dbReference>
<keyword evidence="3" id="KW-1185">Reference proteome</keyword>
<evidence type="ECO:0000256" key="1">
    <source>
        <dbReference type="SAM" id="MobiDB-lite"/>
    </source>
</evidence>
<feature type="region of interest" description="Disordered" evidence="1">
    <location>
        <begin position="1"/>
        <end position="86"/>
    </location>
</feature>
<dbReference type="EMBL" id="CAJFCW020000001">
    <property type="protein sequence ID" value="CAG9083409.1"/>
    <property type="molecule type" value="Genomic_DNA"/>
</dbReference>
<dbReference type="Proteomes" id="UP000783686">
    <property type="component" value="Unassembled WGS sequence"/>
</dbReference>
<reference evidence="2" key="1">
    <citation type="submission" date="2020-09" db="EMBL/GenBank/DDBJ databases">
        <authorList>
            <person name="Kikuchi T."/>
        </authorList>
    </citation>
    <scope>NUCLEOTIDE SEQUENCE</scope>
    <source>
        <strain evidence="2">SH1</strain>
    </source>
</reference>
<dbReference type="EMBL" id="CAJFDH010000001">
    <property type="protein sequence ID" value="CAD5206859.1"/>
    <property type="molecule type" value="Genomic_DNA"/>
</dbReference>
<proteinExistence type="predicted"/>
<gene>
    <name evidence="2" type="ORF">BOKJ2_LOCUS1543</name>
</gene>
<sequence>MGRERRKRERVQKRDKGCSDVPPQVESQNPKAPHEAAGVNAVVTRGGDHCPKRKSDPVSSTTGNLPGGLPSSAQPSGHGLGGFGPVSSRFRWIQPPTVCVWLAVPHYSFLFGRCA</sequence>